<organism evidence="2 3">
    <name type="scientific">Helianthus annuus</name>
    <name type="common">Common sunflower</name>
    <dbReference type="NCBI Taxonomy" id="4232"/>
    <lineage>
        <taxon>Eukaryota</taxon>
        <taxon>Viridiplantae</taxon>
        <taxon>Streptophyta</taxon>
        <taxon>Embryophyta</taxon>
        <taxon>Tracheophyta</taxon>
        <taxon>Spermatophyta</taxon>
        <taxon>Magnoliopsida</taxon>
        <taxon>eudicotyledons</taxon>
        <taxon>Gunneridae</taxon>
        <taxon>Pentapetalae</taxon>
        <taxon>asterids</taxon>
        <taxon>campanulids</taxon>
        <taxon>Asterales</taxon>
        <taxon>Asteraceae</taxon>
        <taxon>Asteroideae</taxon>
        <taxon>Heliantheae alliance</taxon>
        <taxon>Heliantheae</taxon>
        <taxon>Helianthus</taxon>
    </lineage>
</organism>
<dbReference type="Gramene" id="mRNA:HanXRQr2_Chr05g0199721">
    <property type="protein sequence ID" value="CDS:HanXRQr2_Chr05g0199721.1"/>
    <property type="gene ID" value="HanXRQr2_Chr05g0199721"/>
</dbReference>
<evidence type="ECO:0000313" key="3">
    <source>
        <dbReference type="Proteomes" id="UP000215914"/>
    </source>
</evidence>
<keyword evidence="3" id="KW-1185">Reference proteome</keyword>
<feature type="transmembrane region" description="Helical" evidence="1">
    <location>
        <begin position="21"/>
        <end position="46"/>
    </location>
</feature>
<comment type="caution">
    <text evidence="2">The sequence shown here is derived from an EMBL/GenBank/DDBJ whole genome shotgun (WGS) entry which is preliminary data.</text>
</comment>
<dbReference type="EMBL" id="MNCJ02000320">
    <property type="protein sequence ID" value="KAF5804662.1"/>
    <property type="molecule type" value="Genomic_DNA"/>
</dbReference>
<evidence type="ECO:0000256" key="1">
    <source>
        <dbReference type="SAM" id="Phobius"/>
    </source>
</evidence>
<keyword evidence="1" id="KW-1133">Transmembrane helix</keyword>
<evidence type="ECO:0000313" key="2">
    <source>
        <dbReference type="EMBL" id="KAF5804662.1"/>
    </source>
</evidence>
<protein>
    <submittedName>
        <fullName evidence="2">Uncharacterized protein</fullName>
    </submittedName>
</protein>
<sequence>MLIYLISPLLKKEIQEVPMESLCCIYITKLVFVSYISMLNVFLHIYSKRYLLALF</sequence>
<dbReference type="Proteomes" id="UP000215914">
    <property type="component" value="Unassembled WGS sequence"/>
</dbReference>
<dbReference type="AlphaFoldDB" id="A0A9K3IX56"/>
<accession>A0A9K3IX56</accession>
<keyword evidence="1" id="KW-0472">Membrane</keyword>
<proteinExistence type="predicted"/>
<reference evidence="2" key="2">
    <citation type="submission" date="2020-06" db="EMBL/GenBank/DDBJ databases">
        <title>Helianthus annuus Genome sequencing and assembly Release 2.</title>
        <authorList>
            <person name="Gouzy J."/>
            <person name="Langlade N."/>
            <person name="Munos S."/>
        </authorList>
    </citation>
    <scope>NUCLEOTIDE SEQUENCE</scope>
    <source>
        <tissue evidence="2">Leaves</tissue>
    </source>
</reference>
<keyword evidence="1" id="KW-0812">Transmembrane</keyword>
<name>A0A9K3IX56_HELAN</name>
<gene>
    <name evidence="2" type="ORF">HanXRQr2_Chr05g0199721</name>
</gene>
<reference evidence="2" key="1">
    <citation type="journal article" date="2017" name="Nature">
        <title>The sunflower genome provides insights into oil metabolism, flowering and Asterid evolution.</title>
        <authorList>
            <person name="Badouin H."/>
            <person name="Gouzy J."/>
            <person name="Grassa C.J."/>
            <person name="Murat F."/>
            <person name="Staton S.E."/>
            <person name="Cottret L."/>
            <person name="Lelandais-Briere C."/>
            <person name="Owens G.L."/>
            <person name="Carrere S."/>
            <person name="Mayjonade B."/>
            <person name="Legrand L."/>
            <person name="Gill N."/>
            <person name="Kane N.C."/>
            <person name="Bowers J.E."/>
            <person name="Hubner S."/>
            <person name="Bellec A."/>
            <person name="Berard A."/>
            <person name="Berges H."/>
            <person name="Blanchet N."/>
            <person name="Boniface M.C."/>
            <person name="Brunel D."/>
            <person name="Catrice O."/>
            <person name="Chaidir N."/>
            <person name="Claudel C."/>
            <person name="Donnadieu C."/>
            <person name="Faraut T."/>
            <person name="Fievet G."/>
            <person name="Helmstetter N."/>
            <person name="King M."/>
            <person name="Knapp S.J."/>
            <person name="Lai Z."/>
            <person name="Le Paslier M.C."/>
            <person name="Lippi Y."/>
            <person name="Lorenzon L."/>
            <person name="Mandel J.R."/>
            <person name="Marage G."/>
            <person name="Marchand G."/>
            <person name="Marquand E."/>
            <person name="Bret-Mestries E."/>
            <person name="Morien E."/>
            <person name="Nambeesan S."/>
            <person name="Nguyen T."/>
            <person name="Pegot-Espagnet P."/>
            <person name="Pouilly N."/>
            <person name="Raftis F."/>
            <person name="Sallet E."/>
            <person name="Schiex T."/>
            <person name="Thomas J."/>
            <person name="Vandecasteele C."/>
            <person name="Vares D."/>
            <person name="Vear F."/>
            <person name="Vautrin S."/>
            <person name="Crespi M."/>
            <person name="Mangin B."/>
            <person name="Burke J.M."/>
            <person name="Salse J."/>
            <person name="Munos S."/>
            <person name="Vincourt P."/>
            <person name="Rieseberg L.H."/>
            <person name="Langlade N.B."/>
        </authorList>
    </citation>
    <scope>NUCLEOTIDE SEQUENCE</scope>
    <source>
        <tissue evidence="2">Leaves</tissue>
    </source>
</reference>